<name>R7WLP3_9NOCA</name>
<dbReference type="AlphaFoldDB" id="R7WLP3"/>
<accession>R7WLP3</accession>
<keyword evidence="3" id="KW-1185">Reference proteome</keyword>
<feature type="compositionally biased region" description="Basic residues" evidence="1">
    <location>
        <begin position="1"/>
        <end position="12"/>
    </location>
</feature>
<feature type="region of interest" description="Disordered" evidence="1">
    <location>
        <begin position="1"/>
        <end position="34"/>
    </location>
</feature>
<feature type="compositionally biased region" description="Basic and acidic residues" evidence="1">
    <location>
        <begin position="24"/>
        <end position="34"/>
    </location>
</feature>
<sequence length="34" mass="3833">MSAKGRANRRTRNMPGCSRFGPRNGDDTTNHEIE</sequence>
<gene>
    <name evidence="2" type="ORF">Rrhod_3791</name>
</gene>
<protein>
    <submittedName>
        <fullName evidence="2">Uncharacterized protein</fullName>
    </submittedName>
</protein>
<evidence type="ECO:0000313" key="2">
    <source>
        <dbReference type="EMBL" id="EOM74914.1"/>
    </source>
</evidence>
<organism evidence="2 3">
    <name type="scientific">Rhodococcus rhodnii LMG 5362</name>
    <dbReference type="NCBI Taxonomy" id="1273125"/>
    <lineage>
        <taxon>Bacteria</taxon>
        <taxon>Bacillati</taxon>
        <taxon>Actinomycetota</taxon>
        <taxon>Actinomycetes</taxon>
        <taxon>Mycobacteriales</taxon>
        <taxon>Nocardiaceae</taxon>
        <taxon>Rhodococcus</taxon>
    </lineage>
</organism>
<dbReference type="Proteomes" id="UP000013525">
    <property type="component" value="Unassembled WGS sequence"/>
</dbReference>
<dbReference type="EMBL" id="APMY01000113">
    <property type="protein sequence ID" value="EOM74914.1"/>
    <property type="molecule type" value="Genomic_DNA"/>
</dbReference>
<evidence type="ECO:0000256" key="1">
    <source>
        <dbReference type="SAM" id="MobiDB-lite"/>
    </source>
</evidence>
<reference evidence="2 3" key="1">
    <citation type="journal article" date="2013" name="Genome Announc.">
        <title>Draft Genome Sequence of Rhodococcus rhodnii Strain LMG5362, a Symbiont of Rhodnius prolixus (Hemiptera, Reduviidae, Triatominae), the Principle Vector of Trypanosoma cruzi.</title>
        <authorList>
            <person name="Pachebat J.A."/>
            <person name="van Keulen G."/>
            <person name="Whitten M.M."/>
            <person name="Girdwood S."/>
            <person name="Del Sol R."/>
            <person name="Dyson P.J."/>
            <person name="Facey P.D."/>
        </authorList>
    </citation>
    <scope>NUCLEOTIDE SEQUENCE [LARGE SCALE GENOMIC DNA]</scope>
    <source>
        <strain evidence="2 3">LMG 5362</strain>
    </source>
</reference>
<evidence type="ECO:0000313" key="3">
    <source>
        <dbReference type="Proteomes" id="UP000013525"/>
    </source>
</evidence>
<proteinExistence type="predicted"/>
<comment type="caution">
    <text evidence="2">The sequence shown here is derived from an EMBL/GenBank/DDBJ whole genome shotgun (WGS) entry which is preliminary data.</text>
</comment>